<reference evidence="1 2" key="1">
    <citation type="submission" date="2018-08" db="EMBL/GenBank/DDBJ databases">
        <title>Comamonas testosteroni strain SWCO2.</title>
        <authorList>
            <person name="Jiang N."/>
            <person name="Zhang X.Z."/>
        </authorList>
    </citation>
    <scope>NUCLEOTIDE SEQUENCE [LARGE SCALE GENOMIC DNA]</scope>
    <source>
        <strain evidence="1 2">SWCO2</strain>
    </source>
</reference>
<proteinExistence type="predicted"/>
<name>A0A373FS42_COMTE</name>
<gene>
    <name evidence="1" type="ORF">DZC30_00835</name>
</gene>
<protein>
    <submittedName>
        <fullName evidence="1">Uncharacterized protein</fullName>
    </submittedName>
</protein>
<dbReference type="Proteomes" id="UP000261948">
    <property type="component" value="Unassembled WGS sequence"/>
</dbReference>
<accession>A0A373FS42</accession>
<evidence type="ECO:0000313" key="1">
    <source>
        <dbReference type="EMBL" id="RGE46984.1"/>
    </source>
</evidence>
<organism evidence="1 2">
    <name type="scientific">Comamonas testosteroni</name>
    <name type="common">Pseudomonas testosteroni</name>
    <dbReference type="NCBI Taxonomy" id="285"/>
    <lineage>
        <taxon>Bacteria</taxon>
        <taxon>Pseudomonadati</taxon>
        <taxon>Pseudomonadota</taxon>
        <taxon>Betaproteobacteria</taxon>
        <taxon>Burkholderiales</taxon>
        <taxon>Comamonadaceae</taxon>
        <taxon>Comamonas</taxon>
    </lineage>
</organism>
<comment type="caution">
    <text evidence="1">The sequence shown here is derived from an EMBL/GenBank/DDBJ whole genome shotgun (WGS) entry which is preliminary data.</text>
</comment>
<dbReference type="AlphaFoldDB" id="A0A373FS42"/>
<evidence type="ECO:0000313" key="2">
    <source>
        <dbReference type="Proteomes" id="UP000261948"/>
    </source>
</evidence>
<dbReference type="OrthoDB" id="9933098at2"/>
<sequence>MKRKVRVTITKEIEIELTPAVFGDLSQEQYLEEFRKGLWQIEGIEDVFKYAAEMAAHHGGGYQHDGLGLLSEHCSTHPRVPDVKFNVLEEDTESEFIE</sequence>
<keyword evidence="2" id="KW-1185">Reference proteome</keyword>
<dbReference type="EMBL" id="QURR01000001">
    <property type="protein sequence ID" value="RGE46984.1"/>
    <property type="molecule type" value="Genomic_DNA"/>
</dbReference>